<feature type="non-terminal residue" evidence="1">
    <location>
        <position position="171"/>
    </location>
</feature>
<evidence type="ECO:0000313" key="2">
    <source>
        <dbReference type="Proteomes" id="UP000016924"/>
    </source>
</evidence>
<organism evidence="1 2">
    <name type="scientific">Coniosporium apollinis (strain CBS 100218)</name>
    <name type="common">Rock-inhabiting black yeast</name>
    <dbReference type="NCBI Taxonomy" id="1168221"/>
    <lineage>
        <taxon>Eukaryota</taxon>
        <taxon>Fungi</taxon>
        <taxon>Dikarya</taxon>
        <taxon>Ascomycota</taxon>
        <taxon>Pezizomycotina</taxon>
        <taxon>Dothideomycetes</taxon>
        <taxon>Dothideomycetes incertae sedis</taxon>
        <taxon>Coniosporium</taxon>
    </lineage>
</organism>
<dbReference type="Proteomes" id="UP000016924">
    <property type="component" value="Unassembled WGS sequence"/>
</dbReference>
<dbReference type="RefSeq" id="XP_007784621.1">
    <property type="nucleotide sequence ID" value="XM_007786431.1"/>
</dbReference>
<protein>
    <submittedName>
        <fullName evidence="1">Uncharacterized protein</fullName>
    </submittedName>
</protein>
<dbReference type="AlphaFoldDB" id="R7Z5L1"/>
<keyword evidence="2" id="KW-1185">Reference proteome</keyword>
<evidence type="ECO:0000313" key="1">
    <source>
        <dbReference type="EMBL" id="EON69304.1"/>
    </source>
</evidence>
<dbReference type="EMBL" id="JH767611">
    <property type="protein sequence ID" value="EON69304.1"/>
    <property type="molecule type" value="Genomic_DNA"/>
</dbReference>
<dbReference type="HOGENOM" id="CLU_1566612_0_0_1"/>
<name>R7Z5L1_CONA1</name>
<reference evidence="2" key="1">
    <citation type="submission" date="2012-06" db="EMBL/GenBank/DDBJ databases">
        <title>The genome sequence of Coniosporium apollinis CBS 100218.</title>
        <authorList>
            <consortium name="The Broad Institute Genome Sequencing Platform"/>
            <person name="Cuomo C."/>
            <person name="Gorbushina A."/>
            <person name="Noack S."/>
            <person name="Walker B."/>
            <person name="Young S.K."/>
            <person name="Zeng Q."/>
            <person name="Gargeya S."/>
            <person name="Fitzgerald M."/>
            <person name="Haas B."/>
            <person name="Abouelleil A."/>
            <person name="Alvarado L."/>
            <person name="Arachchi H.M."/>
            <person name="Berlin A.M."/>
            <person name="Chapman S.B."/>
            <person name="Goldberg J."/>
            <person name="Griggs A."/>
            <person name="Gujja S."/>
            <person name="Hansen M."/>
            <person name="Howarth C."/>
            <person name="Imamovic A."/>
            <person name="Larimer J."/>
            <person name="McCowan C."/>
            <person name="Montmayeur A."/>
            <person name="Murphy C."/>
            <person name="Neiman D."/>
            <person name="Pearson M."/>
            <person name="Priest M."/>
            <person name="Roberts A."/>
            <person name="Saif S."/>
            <person name="Shea T."/>
            <person name="Sisk P."/>
            <person name="Sykes S."/>
            <person name="Wortman J."/>
            <person name="Nusbaum C."/>
            <person name="Birren B."/>
        </authorList>
    </citation>
    <scope>NUCLEOTIDE SEQUENCE [LARGE SCALE GENOMIC DNA]</scope>
    <source>
        <strain evidence="2">CBS 100218</strain>
    </source>
</reference>
<dbReference type="GeneID" id="19905875"/>
<proteinExistence type="predicted"/>
<gene>
    <name evidence="1" type="ORF">W97_08564</name>
</gene>
<sequence>MSADANIEFLDTKPFISNLDSLITIKDCSTTPAAHNDSFGRPQDGILLVHGHVLPCIRTKDLAHGRVRVQVIQEPNLEGIVLLDVLDAPTERGTNPSSDTQSPTSADSERLLCLVLAEYMNLKEWEPDDKDPDSVVGLMLQQHLNGRYCRIGWFTADFEWKGQMHEETKRT</sequence>
<accession>R7Z5L1</accession>